<sequence length="526" mass="61347">MGEEEEESHYFERPQEFEMLLNLQEVVFSVNISNFSQKANDLKNLNCFIKPRAVHTTIVNIFNAIKYRPIHHFAYAQLLKVLLDMEDDTKCYSLIKPYTLSLFRAIVDDERSYPREAAIVAFIYDAFLLNCFTIAEVVETFKLVFKAHLNPTELAIVFFFYFCPELKSFNSDFFEYLLTSITNSEERTMPQEIHDIFDLMNDLFDNNFKMLRGWRECHAPPNSYADAILKDDCNMLQNIIAKEKATPNEYITPTIFGLSSFVVDKPTLIQYSCYFGSLKCFKYLILNDASLSYTDEKHRSLIQFAVAGGNSEIIHILEQKPILFSRTLAISIEYHHDQLFKWIYEHHYQGKLKEDAISINIYQIAMSSNNVQALEFIMRNKIKVKTDLFNSWENCWMTLLNGFIITYQTVYPNHTINLNYTAYDNHYTPLHWAVINKYDGIIETILSIRNYNINSLDDYGRTPFYLAVENGYVEILPVLKKYGAKINKRAKCNLTPIHAAIRNNQSGSIRFLLSVTDYDLNMKDSV</sequence>
<keyword evidence="1" id="KW-0677">Repeat</keyword>
<dbReference type="PANTHER" id="PTHR24198">
    <property type="entry name" value="ANKYRIN REPEAT AND PROTEIN KINASE DOMAIN-CONTAINING PROTEIN"/>
    <property type="match status" value="1"/>
</dbReference>
<organism evidence="4 5">
    <name type="scientific">Tritrichomonas foetus</name>
    <dbReference type="NCBI Taxonomy" id="1144522"/>
    <lineage>
        <taxon>Eukaryota</taxon>
        <taxon>Metamonada</taxon>
        <taxon>Parabasalia</taxon>
        <taxon>Tritrichomonadida</taxon>
        <taxon>Tritrichomonadidae</taxon>
        <taxon>Tritrichomonas</taxon>
    </lineage>
</organism>
<name>A0A1J4JMP2_9EUKA</name>
<dbReference type="Pfam" id="PF13637">
    <property type="entry name" value="Ank_4"/>
    <property type="match status" value="1"/>
</dbReference>
<keyword evidence="2 3" id="KW-0040">ANK repeat</keyword>
<evidence type="ECO:0000256" key="3">
    <source>
        <dbReference type="PROSITE-ProRule" id="PRU00023"/>
    </source>
</evidence>
<dbReference type="PANTHER" id="PTHR24198:SF165">
    <property type="entry name" value="ANKYRIN REPEAT-CONTAINING PROTEIN-RELATED"/>
    <property type="match status" value="1"/>
</dbReference>
<dbReference type="AlphaFoldDB" id="A0A1J4JMP2"/>
<dbReference type="EMBL" id="MLAK01001037">
    <property type="protein sequence ID" value="OHS98803.1"/>
    <property type="molecule type" value="Genomic_DNA"/>
</dbReference>
<evidence type="ECO:0000256" key="2">
    <source>
        <dbReference type="ARBA" id="ARBA00023043"/>
    </source>
</evidence>
<dbReference type="InterPro" id="IPR002110">
    <property type="entry name" value="Ankyrin_rpt"/>
</dbReference>
<dbReference type="Gene3D" id="1.25.40.20">
    <property type="entry name" value="Ankyrin repeat-containing domain"/>
    <property type="match status" value="2"/>
</dbReference>
<dbReference type="SUPFAM" id="SSF48403">
    <property type="entry name" value="Ankyrin repeat"/>
    <property type="match status" value="1"/>
</dbReference>
<feature type="repeat" description="ANK" evidence="3">
    <location>
        <begin position="459"/>
        <end position="491"/>
    </location>
</feature>
<dbReference type="PROSITE" id="PS50297">
    <property type="entry name" value="ANK_REP_REGION"/>
    <property type="match status" value="1"/>
</dbReference>
<keyword evidence="5" id="KW-1185">Reference proteome</keyword>
<evidence type="ECO:0000256" key="1">
    <source>
        <dbReference type="ARBA" id="ARBA00022737"/>
    </source>
</evidence>
<dbReference type="GeneID" id="94825057"/>
<gene>
    <name evidence="4" type="ORF">TRFO_01857</name>
</gene>
<evidence type="ECO:0000313" key="5">
    <source>
        <dbReference type="Proteomes" id="UP000179807"/>
    </source>
</evidence>
<dbReference type="OrthoDB" id="21416at2759"/>
<reference evidence="4" key="1">
    <citation type="submission" date="2016-10" db="EMBL/GenBank/DDBJ databases">
        <authorList>
            <person name="Benchimol M."/>
            <person name="Almeida L.G."/>
            <person name="Vasconcelos A.T."/>
            <person name="Perreira-Neves A."/>
            <person name="Rosa I.A."/>
            <person name="Tasca T."/>
            <person name="Bogo M.R."/>
            <person name="de Souza W."/>
        </authorList>
    </citation>
    <scope>NUCLEOTIDE SEQUENCE [LARGE SCALE GENOMIC DNA]</scope>
    <source>
        <strain evidence="4">K</strain>
    </source>
</reference>
<dbReference type="Proteomes" id="UP000179807">
    <property type="component" value="Unassembled WGS sequence"/>
</dbReference>
<dbReference type="VEuPathDB" id="TrichDB:TRFO_01857"/>
<accession>A0A1J4JMP2</accession>
<comment type="caution">
    <text evidence="4">The sequence shown here is derived from an EMBL/GenBank/DDBJ whole genome shotgun (WGS) entry which is preliminary data.</text>
</comment>
<dbReference type="RefSeq" id="XP_068351940.1">
    <property type="nucleotide sequence ID" value="XM_068490353.1"/>
</dbReference>
<protein>
    <submittedName>
        <fullName evidence="4">Ankyrin repeat domain protein</fullName>
    </submittedName>
</protein>
<dbReference type="SMART" id="SM00248">
    <property type="entry name" value="ANK"/>
    <property type="match status" value="5"/>
</dbReference>
<dbReference type="PROSITE" id="PS50088">
    <property type="entry name" value="ANK_REPEAT"/>
    <property type="match status" value="1"/>
</dbReference>
<dbReference type="InterPro" id="IPR036770">
    <property type="entry name" value="Ankyrin_rpt-contain_sf"/>
</dbReference>
<proteinExistence type="predicted"/>
<dbReference type="Pfam" id="PF12796">
    <property type="entry name" value="Ank_2"/>
    <property type="match status" value="1"/>
</dbReference>
<evidence type="ECO:0000313" key="4">
    <source>
        <dbReference type="EMBL" id="OHS98803.1"/>
    </source>
</evidence>